<dbReference type="EMBL" id="AFPW01000019">
    <property type="protein sequence ID" value="EGQ14773.1"/>
    <property type="molecule type" value="Genomic_DNA"/>
</dbReference>
<dbReference type="Proteomes" id="UP000007820">
    <property type="component" value="Unassembled WGS sequence"/>
</dbReference>
<sequence length="69" mass="7722">MRSSVFIAIFAPESKFLVLNIIERHQRPQHFSNNNKGMCVAQGKMNFPANFSSNCLVVPNNLLLSLSLS</sequence>
<dbReference type="STRING" id="908937.Prede_0518"/>
<comment type="caution">
    <text evidence="1">The sequence shown here is derived from an EMBL/GenBank/DDBJ whole genome shotgun (WGS) entry which is preliminary data.</text>
</comment>
<evidence type="ECO:0000313" key="2">
    <source>
        <dbReference type="Proteomes" id="UP000007820"/>
    </source>
</evidence>
<dbReference type="AlphaFoldDB" id="F9D3M2"/>
<reference evidence="1 2" key="1">
    <citation type="submission" date="2011-04" db="EMBL/GenBank/DDBJ databases">
        <authorList>
            <person name="Muzny D."/>
            <person name="Qin X."/>
            <person name="Deng J."/>
            <person name="Jiang H."/>
            <person name="Liu Y."/>
            <person name="Qu J."/>
            <person name="Song X.-Z."/>
            <person name="Zhang L."/>
            <person name="Thornton R."/>
            <person name="Coyle M."/>
            <person name="Francisco L."/>
            <person name="Jackson L."/>
            <person name="Javaid M."/>
            <person name="Korchina V."/>
            <person name="Kovar C."/>
            <person name="Mata R."/>
            <person name="Mathew T."/>
            <person name="Ngo R."/>
            <person name="Nguyen L."/>
            <person name="Nguyen N."/>
            <person name="Okwuonu G."/>
            <person name="Ongeri F."/>
            <person name="Pham C."/>
            <person name="Simmons D."/>
            <person name="Wilczek-Boney K."/>
            <person name="Hale W."/>
            <person name="Jakkamsetti A."/>
            <person name="Pham P."/>
            <person name="Ruth R."/>
            <person name="San Lucas F."/>
            <person name="Warren J."/>
            <person name="Zhang J."/>
            <person name="Zhao Z."/>
            <person name="Zhou C."/>
            <person name="Zhu D."/>
            <person name="Lee S."/>
            <person name="Bess C."/>
            <person name="Blankenburg K."/>
            <person name="Forbes L."/>
            <person name="Fu Q."/>
            <person name="Gubbala S."/>
            <person name="Hirani K."/>
            <person name="Jayaseelan J.C."/>
            <person name="Lara F."/>
            <person name="Munidasa M."/>
            <person name="Palculict T."/>
            <person name="Patil S."/>
            <person name="Pu L.-L."/>
            <person name="Saada N."/>
            <person name="Tang L."/>
            <person name="Weissenberger G."/>
            <person name="Zhu Y."/>
            <person name="Hemphill L."/>
            <person name="Shang Y."/>
            <person name="Youmans B."/>
            <person name="Ayvaz T."/>
            <person name="Ross M."/>
            <person name="Santibanez J."/>
            <person name="Aqrawi P."/>
            <person name="Gross S."/>
            <person name="Joshi V."/>
            <person name="Fowler G."/>
            <person name="Nazareth L."/>
            <person name="Reid J."/>
            <person name="Worley K."/>
            <person name="Petrosino J."/>
            <person name="Highlander S."/>
            <person name="Gibbs R."/>
        </authorList>
    </citation>
    <scope>NUCLEOTIDE SEQUENCE [LARGE SCALE GENOMIC DNA]</scope>
    <source>
        <strain evidence="1 2">DSM 3688</strain>
    </source>
</reference>
<accession>F9D3M2</accession>
<name>F9D3M2_PREDD</name>
<feature type="non-terminal residue" evidence="1">
    <location>
        <position position="69"/>
    </location>
</feature>
<evidence type="ECO:0000313" key="1">
    <source>
        <dbReference type="EMBL" id="EGQ14773.1"/>
    </source>
</evidence>
<proteinExistence type="predicted"/>
<gene>
    <name evidence="1" type="primary">pspB</name>
    <name evidence="1" type="ORF">HMPREF9136_1450</name>
</gene>
<organism evidence="1 2">
    <name type="scientific">Prevotella dentalis (strain ATCC 49559 / DSM 3688 / JCM 13448 / NCTC 12043 / ES 2772)</name>
    <name type="common">Mitsuokella dentalis</name>
    <dbReference type="NCBI Taxonomy" id="908937"/>
    <lineage>
        <taxon>Bacteria</taxon>
        <taxon>Pseudomonadati</taxon>
        <taxon>Bacteroidota</taxon>
        <taxon>Bacteroidia</taxon>
        <taxon>Bacteroidales</taxon>
        <taxon>Prevotellaceae</taxon>
        <taxon>Prevotella</taxon>
    </lineage>
</organism>
<protein>
    <submittedName>
        <fullName evidence="1">Phage shock protein B</fullName>
    </submittedName>
</protein>